<feature type="compositionally biased region" description="Basic residues" evidence="1">
    <location>
        <begin position="16"/>
        <end position="26"/>
    </location>
</feature>
<protein>
    <recommendedName>
        <fullName evidence="4">SpoVT-AbrB domain-containing protein</fullName>
    </recommendedName>
</protein>
<sequence length="134" mass="15094">MSAIMPKKRESEHGLKPGKKAKRRVRVSQQRQLSIPKDFYLALGLTDEAVMEFTGTEIIIRPATFEEVDFSADILQDLIAQGLSGQELLQEFKKIKADIPAALQSLEQETMTQPIIQGSLDDYLDALEDDEEDE</sequence>
<dbReference type="SUPFAM" id="SSF89447">
    <property type="entry name" value="AbrB/MazE/MraZ-like"/>
    <property type="match status" value="1"/>
</dbReference>
<evidence type="ECO:0008006" key="4">
    <source>
        <dbReference type="Google" id="ProtNLM"/>
    </source>
</evidence>
<dbReference type="InterPro" id="IPR037914">
    <property type="entry name" value="SpoVT-AbrB_sf"/>
</dbReference>
<dbReference type="EMBL" id="JBHTKI010000051">
    <property type="protein sequence ID" value="MFD1032980.1"/>
    <property type="molecule type" value="Genomic_DNA"/>
</dbReference>
<name>A0ABW3LF56_9BACL</name>
<dbReference type="RefSeq" id="WP_144841225.1">
    <property type="nucleotide sequence ID" value="NZ_JBHTKI010000051.1"/>
</dbReference>
<comment type="caution">
    <text evidence="2">The sequence shown here is derived from an EMBL/GenBank/DDBJ whole genome shotgun (WGS) entry which is preliminary data.</text>
</comment>
<evidence type="ECO:0000256" key="1">
    <source>
        <dbReference type="SAM" id="MobiDB-lite"/>
    </source>
</evidence>
<reference evidence="3" key="1">
    <citation type="journal article" date="2019" name="Int. J. Syst. Evol. Microbiol.">
        <title>The Global Catalogue of Microorganisms (GCM) 10K type strain sequencing project: providing services to taxonomists for standard genome sequencing and annotation.</title>
        <authorList>
            <consortium name="The Broad Institute Genomics Platform"/>
            <consortium name="The Broad Institute Genome Sequencing Center for Infectious Disease"/>
            <person name="Wu L."/>
            <person name="Ma J."/>
        </authorList>
    </citation>
    <scope>NUCLEOTIDE SEQUENCE [LARGE SCALE GENOMIC DNA]</scope>
    <source>
        <strain evidence="3">CCUG 56756</strain>
    </source>
</reference>
<proteinExistence type="predicted"/>
<evidence type="ECO:0000313" key="3">
    <source>
        <dbReference type="Proteomes" id="UP001597109"/>
    </source>
</evidence>
<dbReference type="Proteomes" id="UP001597109">
    <property type="component" value="Unassembled WGS sequence"/>
</dbReference>
<gene>
    <name evidence="2" type="ORF">ACFQ1X_16240</name>
</gene>
<organism evidence="2 3">
    <name type="scientific">Metaplanococcus flavidus</name>
    <dbReference type="NCBI Taxonomy" id="569883"/>
    <lineage>
        <taxon>Bacteria</taxon>
        <taxon>Bacillati</taxon>
        <taxon>Bacillota</taxon>
        <taxon>Bacilli</taxon>
        <taxon>Bacillales</taxon>
        <taxon>Caryophanaceae</taxon>
        <taxon>Metaplanococcus</taxon>
    </lineage>
</organism>
<feature type="region of interest" description="Disordered" evidence="1">
    <location>
        <begin position="1"/>
        <end position="27"/>
    </location>
</feature>
<keyword evidence="3" id="KW-1185">Reference proteome</keyword>
<evidence type="ECO:0000313" key="2">
    <source>
        <dbReference type="EMBL" id="MFD1032980.1"/>
    </source>
</evidence>
<accession>A0ABW3LF56</accession>